<dbReference type="RefSeq" id="WP_107974855.1">
    <property type="nucleotide sequence ID" value="NZ_BMEZ01000003.1"/>
</dbReference>
<dbReference type="EMBL" id="QBKN01000003">
    <property type="protein sequence ID" value="PTX51319.1"/>
    <property type="molecule type" value="Genomic_DNA"/>
</dbReference>
<sequence>MSGNLPAALANGRRRGDPMREHDRLPEPVRHWAMQAALPWSPRSLRKLWARALAESGGCEAAAIARLSRAEARQLDRADPRT</sequence>
<proteinExistence type="predicted"/>
<reference evidence="2 3" key="1">
    <citation type="submission" date="2018-04" db="EMBL/GenBank/DDBJ databases">
        <title>Genomic Encyclopedia of Archaeal and Bacterial Type Strains, Phase II (KMG-II): from individual species to whole genera.</title>
        <authorList>
            <person name="Goeker M."/>
        </authorList>
    </citation>
    <scope>NUCLEOTIDE SEQUENCE [LARGE SCALE GENOMIC DNA]</scope>
    <source>
        <strain evidence="2 3">DSM 29329</strain>
    </source>
</reference>
<dbReference type="Pfam" id="PF20135">
    <property type="entry name" value="DUF6525"/>
    <property type="match status" value="1"/>
</dbReference>
<feature type="compositionally biased region" description="Basic and acidic residues" evidence="1">
    <location>
        <begin position="14"/>
        <end position="27"/>
    </location>
</feature>
<name>A0A2T6B5H1_9RHOB</name>
<gene>
    <name evidence="2" type="ORF">C8N44_10362</name>
</gene>
<keyword evidence="3" id="KW-1185">Reference proteome</keyword>
<evidence type="ECO:0000313" key="3">
    <source>
        <dbReference type="Proteomes" id="UP000244069"/>
    </source>
</evidence>
<evidence type="ECO:0000313" key="2">
    <source>
        <dbReference type="EMBL" id="PTX51319.1"/>
    </source>
</evidence>
<dbReference type="Proteomes" id="UP000244069">
    <property type="component" value="Unassembled WGS sequence"/>
</dbReference>
<organism evidence="2 3">
    <name type="scientific">Allosediminivita pacifica</name>
    <dbReference type="NCBI Taxonomy" id="1267769"/>
    <lineage>
        <taxon>Bacteria</taxon>
        <taxon>Pseudomonadati</taxon>
        <taxon>Pseudomonadota</taxon>
        <taxon>Alphaproteobacteria</taxon>
        <taxon>Rhodobacterales</taxon>
        <taxon>Paracoccaceae</taxon>
        <taxon>Allosediminivita</taxon>
    </lineage>
</organism>
<dbReference type="OrthoDB" id="7658988at2"/>
<feature type="region of interest" description="Disordered" evidence="1">
    <location>
        <begin position="1"/>
        <end position="27"/>
    </location>
</feature>
<dbReference type="AlphaFoldDB" id="A0A2T6B5H1"/>
<evidence type="ECO:0000256" key="1">
    <source>
        <dbReference type="SAM" id="MobiDB-lite"/>
    </source>
</evidence>
<dbReference type="InterPro" id="IPR045386">
    <property type="entry name" value="DUF6525"/>
</dbReference>
<comment type="caution">
    <text evidence="2">The sequence shown here is derived from an EMBL/GenBank/DDBJ whole genome shotgun (WGS) entry which is preliminary data.</text>
</comment>
<accession>A0A2T6B5H1</accession>
<protein>
    <submittedName>
        <fullName evidence="2">Uncharacterized protein</fullName>
    </submittedName>
</protein>